<evidence type="ECO:0000259" key="2">
    <source>
        <dbReference type="Pfam" id="PF06439"/>
    </source>
</evidence>
<organism evidence="3 4">
    <name type="scientific">Cellvibrio zantedeschiae</name>
    <dbReference type="NCBI Taxonomy" id="1237077"/>
    <lineage>
        <taxon>Bacteria</taxon>
        <taxon>Pseudomonadati</taxon>
        <taxon>Pseudomonadota</taxon>
        <taxon>Gammaproteobacteria</taxon>
        <taxon>Cellvibrionales</taxon>
        <taxon>Cellvibrionaceae</taxon>
        <taxon>Cellvibrio</taxon>
    </lineage>
</organism>
<keyword evidence="4" id="KW-1185">Reference proteome</keyword>
<dbReference type="Proteomes" id="UP000619761">
    <property type="component" value="Unassembled WGS sequence"/>
</dbReference>
<comment type="caution">
    <text evidence="3">The sequence shown here is derived from an EMBL/GenBank/DDBJ whole genome shotgun (WGS) entry which is preliminary data.</text>
</comment>
<dbReference type="EMBL" id="BMYZ01000004">
    <property type="protein sequence ID" value="GGY85753.1"/>
    <property type="molecule type" value="Genomic_DNA"/>
</dbReference>
<dbReference type="Pfam" id="PF06439">
    <property type="entry name" value="3keto-disac_hyd"/>
    <property type="match status" value="1"/>
</dbReference>
<evidence type="ECO:0000313" key="3">
    <source>
        <dbReference type="EMBL" id="GGY85753.1"/>
    </source>
</evidence>
<dbReference type="Gene3D" id="2.60.120.560">
    <property type="entry name" value="Exo-inulinase, domain 1"/>
    <property type="match status" value="1"/>
</dbReference>
<name>A0ABQ3BCE9_9GAMM</name>
<evidence type="ECO:0000256" key="1">
    <source>
        <dbReference type="SAM" id="SignalP"/>
    </source>
</evidence>
<feature type="signal peptide" evidence="1">
    <location>
        <begin position="1"/>
        <end position="24"/>
    </location>
</feature>
<dbReference type="InterPro" id="IPR010496">
    <property type="entry name" value="AL/BT2_dom"/>
</dbReference>
<keyword evidence="1" id="KW-0732">Signal</keyword>
<feature type="domain" description="3-keto-alpha-glucoside-1,2-lyase/3-keto-2-hydroxy-glucal hydratase" evidence="2">
    <location>
        <begin position="32"/>
        <end position="248"/>
    </location>
</feature>
<evidence type="ECO:0000313" key="4">
    <source>
        <dbReference type="Proteomes" id="UP000619761"/>
    </source>
</evidence>
<reference evidence="4" key="1">
    <citation type="journal article" date="2019" name="Int. J. Syst. Evol. Microbiol.">
        <title>The Global Catalogue of Microorganisms (GCM) 10K type strain sequencing project: providing services to taxonomists for standard genome sequencing and annotation.</title>
        <authorList>
            <consortium name="The Broad Institute Genomics Platform"/>
            <consortium name="The Broad Institute Genome Sequencing Center for Infectious Disease"/>
            <person name="Wu L."/>
            <person name="Ma J."/>
        </authorList>
    </citation>
    <scope>NUCLEOTIDE SEQUENCE [LARGE SCALE GENOMIC DNA]</scope>
    <source>
        <strain evidence="4">KCTC 32239</strain>
    </source>
</reference>
<dbReference type="RefSeq" id="WP_189420712.1">
    <property type="nucleotide sequence ID" value="NZ_BMYZ01000004.1"/>
</dbReference>
<protein>
    <recommendedName>
        <fullName evidence="2">3-keto-alpha-glucoside-1,2-lyase/3-keto-2-hydroxy-glucal hydratase domain-containing protein</fullName>
    </recommendedName>
</protein>
<proteinExistence type="predicted"/>
<sequence>MKVYRAYKTLLATLLATAAFSAAAANKPAQEEWVDLFNGKDLSNWTIKLKGYPAGENAFDTFRVKDGLLQARYDKYETFGNTFGHIFSNSGPYSHYKLHVEYRFVGEQVKDGPGWALRNNGIMFHTQSPQSMAVDQDFPLSMEYQLLGGNGKDARSTGNLCTPSTQVVIKGELRKDHCMNSTSDTFHGDQWVTAELVVHGSELAQHFINGKLVFEYNDLQKDDGTPLEGGFIALQAESHPADFRSVRILNLKGCMDKKAKNYKSYFVKDDAKACKY</sequence>
<feature type="chain" id="PRO_5047403629" description="3-keto-alpha-glucoside-1,2-lyase/3-keto-2-hydroxy-glucal hydratase domain-containing protein" evidence="1">
    <location>
        <begin position="25"/>
        <end position="276"/>
    </location>
</feature>
<accession>A0ABQ3BCE9</accession>
<gene>
    <name evidence="3" type="ORF">GCM10011613_33360</name>
</gene>